<dbReference type="NCBIfam" id="TIGR02595">
    <property type="entry name" value="PEP_CTERM"/>
    <property type="match status" value="1"/>
</dbReference>
<keyword evidence="1" id="KW-1133">Transmembrane helix</keyword>
<evidence type="ECO:0000313" key="3">
    <source>
        <dbReference type="Proteomes" id="UP001596111"/>
    </source>
</evidence>
<protein>
    <submittedName>
        <fullName evidence="2">PEP-CTERM sorting domain-containing protein</fullName>
    </submittedName>
</protein>
<reference evidence="3" key="1">
    <citation type="journal article" date="2019" name="Int. J. Syst. Evol. Microbiol.">
        <title>The Global Catalogue of Microorganisms (GCM) 10K type strain sequencing project: providing services to taxonomists for standard genome sequencing and annotation.</title>
        <authorList>
            <consortium name="The Broad Institute Genomics Platform"/>
            <consortium name="The Broad Institute Genome Sequencing Center for Infectious Disease"/>
            <person name="Wu L."/>
            <person name="Ma J."/>
        </authorList>
    </citation>
    <scope>NUCLEOTIDE SEQUENCE [LARGE SCALE GENOMIC DNA]</scope>
    <source>
        <strain evidence="3">CGMCC 1.13587</strain>
    </source>
</reference>
<dbReference type="EMBL" id="JBHSNG010000009">
    <property type="protein sequence ID" value="MFC5581442.1"/>
    <property type="molecule type" value="Genomic_DNA"/>
</dbReference>
<name>A0ABW0SWK4_9GAMM</name>
<keyword evidence="3" id="KW-1185">Reference proteome</keyword>
<evidence type="ECO:0000256" key="1">
    <source>
        <dbReference type="SAM" id="Phobius"/>
    </source>
</evidence>
<evidence type="ECO:0000313" key="2">
    <source>
        <dbReference type="EMBL" id="MFC5581442.1"/>
    </source>
</evidence>
<keyword evidence="1" id="KW-0472">Membrane</keyword>
<accession>A0ABW0SWK4</accession>
<organism evidence="2 3">
    <name type="scientific">Rhodanobacter terrae</name>
    <dbReference type="NCBI Taxonomy" id="418647"/>
    <lineage>
        <taxon>Bacteria</taxon>
        <taxon>Pseudomonadati</taxon>
        <taxon>Pseudomonadota</taxon>
        <taxon>Gammaproteobacteria</taxon>
        <taxon>Lysobacterales</taxon>
        <taxon>Rhodanobacteraceae</taxon>
        <taxon>Rhodanobacter</taxon>
    </lineage>
</organism>
<dbReference type="Proteomes" id="UP001596111">
    <property type="component" value="Unassembled WGS sequence"/>
</dbReference>
<dbReference type="Gene3D" id="2.60.120.260">
    <property type="entry name" value="Galactose-binding domain-like"/>
    <property type="match status" value="1"/>
</dbReference>
<gene>
    <name evidence="2" type="ORF">ACFPPB_10005</name>
</gene>
<feature type="transmembrane region" description="Helical" evidence="1">
    <location>
        <begin position="189"/>
        <end position="208"/>
    </location>
</feature>
<proteinExistence type="predicted"/>
<dbReference type="RefSeq" id="WP_377326623.1">
    <property type="nucleotide sequence ID" value="NZ_JBHSNG010000009.1"/>
</dbReference>
<dbReference type="InterPro" id="IPR013424">
    <property type="entry name" value="Ice-binding_C"/>
</dbReference>
<keyword evidence="1" id="KW-0812">Transmembrane</keyword>
<sequence length="212" mass="21827">MIGLAGRAQATLNQSPPSGNVIYSLTGQTISRAYQTATINFTPTGTTTSLSFAFREDPAFLELANVVLVDSTTSSGNLLTNGDFSLGLGASAPPGWTYLNTFGAAAGGRVLSGCGPLGGNCYFDGAVGAYDAITQSTSTTLGDIYTLNFQYADTYGFGTYQPLNDSSGPGIDMFVYAGALPTRVVPEPGSLAMLGLGVIMIGLLGFAARRRA</sequence>
<comment type="caution">
    <text evidence="2">The sequence shown here is derived from an EMBL/GenBank/DDBJ whole genome shotgun (WGS) entry which is preliminary data.</text>
</comment>